<dbReference type="PANTHER" id="PTHR37489:SF1">
    <property type="entry name" value="DUF3500 DOMAIN-CONTAINING PROTEIN"/>
    <property type="match status" value="1"/>
</dbReference>
<dbReference type="OrthoDB" id="581140at2"/>
<gene>
    <name evidence="1" type="ORF">AWC19_09745</name>
</gene>
<evidence type="ECO:0000313" key="2">
    <source>
        <dbReference type="Proteomes" id="UP000193529"/>
    </source>
</evidence>
<accession>A0A1X1ZMS1</accession>
<dbReference type="Proteomes" id="UP000193529">
    <property type="component" value="Unassembled WGS sequence"/>
</dbReference>
<dbReference type="RefSeq" id="WP_085078700.1">
    <property type="nucleotide sequence ID" value="NZ_LQPJ01000102.1"/>
</dbReference>
<proteinExistence type="predicted"/>
<dbReference type="Pfam" id="PF12006">
    <property type="entry name" value="DUF3500"/>
    <property type="match status" value="1"/>
</dbReference>
<dbReference type="EMBL" id="LQPJ01000102">
    <property type="protein sequence ID" value="ORW24381.1"/>
    <property type="molecule type" value="Genomic_DNA"/>
</dbReference>
<dbReference type="STRING" id="153971.AWC19_09745"/>
<dbReference type="PANTHER" id="PTHR37489">
    <property type="entry name" value="DUF3500 DOMAIN-CONTAINING PROTEIN"/>
    <property type="match status" value="1"/>
</dbReference>
<keyword evidence="2" id="KW-1185">Reference proteome</keyword>
<protein>
    <recommendedName>
        <fullName evidence="3">DUF3500 domain-containing protein</fullName>
    </recommendedName>
</protein>
<name>A0A1X1ZMS1_9MYCO</name>
<organism evidence="1 2">
    <name type="scientific">Mycobacterium palustre</name>
    <dbReference type="NCBI Taxonomy" id="153971"/>
    <lineage>
        <taxon>Bacteria</taxon>
        <taxon>Bacillati</taxon>
        <taxon>Actinomycetota</taxon>
        <taxon>Actinomycetes</taxon>
        <taxon>Mycobacteriales</taxon>
        <taxon>Mycobacteriaceae</taxon>
        <taxon>Mycobacterium</taxon>
        <taxon>Mycobacterium simiae complex</taxon>
    </lineage>
</organism>
<sequence>MTNTAADYHGYHPRKGPFPLRRGAADFNDPAALAGLIELLGDAELPPVEANAREPFVGVTTDGQPVIRREKIRGGFDPEPAGRAAQSYLRSLETSERVKASLPFDVPEWRLWTNAFLTFPEHGLLLQELTMECRQAALAVIKATLSPEGFGQLRMAMQLNAELGEFVDDYHDTLTEWCYWFTIFGDPTQPNEPWGWQLAGHHVDLHAVMLDGHLVMTPAFLGCEFRAETLFAKHRSNALMFMNSLGPREQSKAQLYGSMLADELPHALAGIIDGRHRAGAGRDNLVLPYEGLRGDDLSAGQRELLIALVDVYLDGLPQGPARESRRREIERHLDETHLAWIGQWDPDGPFYYRVHSPVVLIEYDNHPGIFLDNDVPEPFHVHTIVRTPNGGDYGKNLLRTHYEHEHEHG</sequence>
<evidence type="ECO:0000313" key="1">
    <source>
        <dbReference type="EMBL" id="ORW24381.1"/>
    </source>
</evidence>
<reference evidence="1 2" key="1">
    <citation type="submission" date="2016-01" db="EMBL/GenBank/DDBJ databases">
        <title>The new phylogeny of the genus Mycobacterium.</title>
        <authorList>
            <person name="Tarcisio F."/>
            <person name="Conor M."/>
            <person name="Antonella G."/>
            <person name="Elisabetta G."/>
            <person name="Giulia F.S."/>
            <person name="Sara T."/>
            <person name="Anna F."/>
            <person name="Clotilde B."/>
            <person name="Roberto B."/>
            <person name="Veronica D.S."/>
            <person name="Fabio R."/>
            <person name="Monica P."/>
            <person name="Olivier J."/>
            <person name="Enrico T."/>
            <person name="Nicola S."/>
        </authorList>
    </citation>
    <scope>NUCLEOTIDE SEQUENCE [LARGE SCALE GENOMIC DNA]</scope>
    <source>
        <strain evidence="1 2">DSM 44572</strain>
    </source>
</reference>
<dbReference type="AlphaFoldDB" id="A0A1X1ZMS1"/>
<evidence type="ECO:0008006" key="3">
    <source>
        <dbReference type="Google" id="ProtNLM"/>
    </source>
</evidence>
<dbReference type="InterPro" id="IPR021889">
    <property type="entry name" value="DUF3500"/>
</dbReference>
<comment type="caution">
    <text evidence="1">The sequence shown here is derived from an EMBL/GenBank/DDBJ whole genome shotgun (WGS) entry which is preliminary data.</text>
</comment>